<protein>
    <submittedName>
        <fullName evidence="1">Uncharacterized protein</fullName>
    </submittedName>
</protein>
<dbReference type="Proteomes" id="UP000265520">
    <property type="component" value="Unassembled WGS sequence"/>
</dbReference>
<sequence>MILLLEKVIPDAMEVSSARGNPIRDMPDDTSLS</sequence>
<evidence type="ECO:0000313" key="2">
    <source>
        <dbReference type="Proteomes" id="UP000265520"/>
    </source>
</evidence>
<organism evidence="1 2">
    <name type="scientific">Trifolium medium</name>
    <dbReference type="NCBI Taxonomy" id="97028"/>
    <lineage>
        <taxon>Eukaryota</taxon>
        <taxon>Viridiplantae</taxon>
        <taxon>Streptophyta</taxon>
        <taxon>Embryophyta</taxon>
        <taxon>Tracheophyta</taxon>
        <taxon>Spermatophyta</taxon>
        <taxon>Magnoliopsida</taxon>
        <taxon>eudicotyledons</taxon>
        <taxon>Gunneridae</taxon>
        <taxon>Pentapetalae</taxon>
        <taxon>rosids</taxon>
        <taxon>fabids</taxon>
        <taxon>Fabales</taxon>
        <taxon>Fabaceae</taxon>
        <taxon>Papilionoideae</taxon>
        <taxon>50 kb inversion clade</taxon>
        <taxon>NPAAA clade</taxon>
        <taxon>Hologalegina</taxon>
        <taxon>IRL clade</taxon>
        <taxon>Trifolieae</taxon>
        <taxon>Trifolium</taxon>
    </lineage>
</organism>
<accession>A0A392Q5Y4</accession>
<proteinExistence type="predicted"/>
<comment type="caution">
    <text evidence="1">The sequence shown here is derived from an EMBL/GenBank/DDBJ whole genome shotgun (WGS) entry which is preliminary data.</text>
</comment>
<name>A0A392Q5Y4_9FABA</name>
<dbReference type="AlphaFoldDB" id="A0A392Q5Y4"/>
<keyword evidence="2" id="KW-1185">Reference proteome</keyword>
<dbReference type="EMBL" id="LXQA010115274">
    <property type="protein sequence ID" value="MCI19544.1"/>
    <property type="molecule type" value="Genomic_DNA"/>
</dbReference>
<evidence type="ECO:0000313" key="1">
    <source>
        <dbReference type="EMBL" id="MCI19544.1"/>
    </source>
</evidence>
<reference evidence="1 2" key="1">
    <citation type="journal article" date="2018" name="Front. Plant Sci.">
        <title>Red Clover (Trifolium pratense) and Zigzag Clover (T. medium) - A Picture of Genomic Similarities and Differences.</title>
        <authorList>
            <person name="Dluhosova J."/>
            <person name="Istvanek J."/>
            <person name="Nedelnik J."/>
            <person name="Repkova J."/>
        </authorList>
    </citation>
    <scope>NUCLEOTIDE SEQUENCE [LARGE SCALE GENOMIC DNA]</scope>
    <source>
        <strain evidence="2">cv. 10/8</strain>
        <tissue evidence="1">Leaf</tissue>
    </source>
</reference>